<sequence>IQTRVELSRSKWGTLLARRRCPRPRRSTARGRHCG</sequence>
<protein>
    <submittedName>
        <fullName evidence="1">Uncharacterized protein</fullName>
    </submittedName>
</protein>
<keyword evidence="2" id="KW-1185">Reference proteome</keyword>
<gene>
    <name evidence="1" type="ORF">BAE44_0015968</name>
</gene>
<evidence type="ECO:0000313" key="2">
    <source>
        <dbReference type="Proteomes" id="UP000095767"/>
    </source>
</evidence>
<reference evidence="1 2" key="1">
    <citation type="submission" date="2016-09" db="EMBL/GenBank/DDBJ databases">
        <title>The draft genome of Dichanthelium oligosanthes: A C3 panicoid grass species.</title>
        <authorList>
            <person name="Studer A.J."/>
            <person name="Schnable J.C."/>
            <person name="Brutnell T.P."/>
        </authorList>
    </citation>
    <scope>NUCLEOTIDE SEQUENCE [LARGE SCALE GENOMIC DNA]</scope>
    <source>
        <strain evidence="2">cv. Kellogg 1175</strain>
        <tissue evidence="1">Leaf</tissue>
    </source>
</reference>
<feature type="non-terminal residue" evidence="1">
    <location>
        <position position="1"/>
    </location>
</feature>
<organism evidence="1 2">
    <name type="scientific">Dichanthelium oligosanthes</name>
    <dbReference type="NCBI Taxonomy" id="888268"/>
    <lineage>
        <taxon>Eukaryota</taxon>
        <taxon>Viridiplantae</taxon>
        <taxon>Streptophyta</taxon>
        <taxon>Embryophyta</taxon>
        <taxon>Tracheophyta</taxon>
        <taxon>Spermatophyta</taxon>
        <taxon>Magnoliopsida</taxon>
        <taxon>Liliopsida</taxon>
        <taxon>Poales</taxon>
        <taxon>Poaceae</taxon>
        <taxon>PACMAD clade</taxon>
        <taxon>Panicoideae</taxon>
        <taxon>Panicodae</taxon>
        <taxon>Paniceae</taxon>
        <taxon>Dichantheliinae</taxon>
        <taxon>Dichanthelium</taxon>
    </lineage>
</organism>
<name>A0A1E5VDC9_9POAL</name>
<dbReference type="EMBL" id="LWDX02043786">
    <property type="protein sequence ID" value="OEL23014.1"/>
    <property type="molecule type" value="Genomic_DNA"/>
</dbReference>
<proteinExistence type="predicted"/>
<dbReference type="AlphaFoldDB" id="A0A1E5VDC9"/>
<evidence type="ECO:0000313" key="1">
    <source>
        <dbReference type="EMBL" id="OEL23014.1"/>
    </source>
</evidence>
<comment type="caution">
    <text evidence="1">The sequence shown here is derived from an EMBL/GenBank/DDBJ whole genome shotgun (WGS) entry which is preliminary data.</text>
</comment>
<accession>A0A1E5VDC9</accession>
<dbReference type="Proteomes" id="UP000095767">
    <property type="component" value="Unassembled WGS sequence"/>
</dbReference>